<evidence type="ECO:0008006" key="4">
    <source>
        <dbReference type="Google" id="ProtNLM"/>
    </source>
</evidence>
<keyword evidence="1" id="KW-0732">Signal</keyword>
<feature type="chain" id="PRO_5003515433" description="Outer membrane lipoprotein-sorting protein" evidence="1">
    <location>
        <begin position="21"/>
        <end position="211"/>
    </location>
</feature>
<gene>
    <name evidence="2" type="ordered locus">Oweho_1633</name>
</gene>
<dbReference type="EMBL" id="CP003156">
    <property type="protein sequence ID" value="AEV32621.1"/>
    <property type="molecule type" value="Genomic_DNA"/>
</dbReference>
<evidence type="ECO:0000256" key="1">
    <source>
        <dbReference type="SAM" id="SignalP"/>
    </source>
</evidence>
<dbReference type="STRING" id="926562.Oweho_1633"/>
<feature type="signal peptide" evidence="1">
    <location>
        <begin position="1"/>
        <end position="20"/>
    </location>
</feature>
<protein>
    <recommendedName>
        <fullName evidence="4">Outer membrane lipoprotein-sorting protein</fullName>
    </recommendedName>
</protein>
<dbReference type="HOGENOM" id="CLU_1303889_0_0_10"/>
<evidence type="ECO:0000313" key="2">
    <source>
        <dbReference type="EMBL" id="AEV32621.1"/>
    </source>
</evidence>
<evidence type="ECO:0000313" key="3">
    <source>
        <dbReference type="Proteomes" id="UP000005631"/>
    </source>
</evidence>
<keyword evidence="3" id="KW-1185">Reference proteome</keyword>
<proteinExistence type="predicted"/>
<accession>G8QZY1</accession>
<reference evidence="2 3" key="1">
    <citation type="journal article" date="2012" name="Stand. Genomic Sci.">
        <title>Genome sequence of the orange-pigmented seawater bacterium Owenweeksia hongkongensis type strain (UST20020801(T)).</title>
        <authorList>
            <person name="Riedel T."/>
            <person name="Held B."/>
            <person name="Nolan M."/>
            <person name="Lucas S."/>
            <person name="Lapidus A."/>
            <person name="Tice H."/>
            <person name="Del Rio T.G."/>
            <person name="Cheng J.F."/>
            <person name="Han C."/>
            <person name="Tapia R."/>
            <person name="Goodwin L.A."/>
            <person name="Pitluck S."/>
            <person name="Liolios K."/>
            <person name="Mavromatis K."/>
            <person name="Pagani I."/>
            <person name="Ivanova N."/>
            <person name="Mikhailova N."/>
            <person name="Pati A."/>
            <person name="Chen A."/>
            <person name="Palaniappan K."/>
            <person name="Rohde M."/>
            <person name="Tindall B.J."/>
            <person name="Detter J.C."/>
            <person name="Goker M."/>
            <person name="Woyke T."/>
            <person name="Bristow J."/>
            <person name="Eisen J.A."/>
            <person name="Markowitz V."/>
            <person name="Hugenholtz P."/>
            <person name="Klenk H.P."/>
            <person name="Kyrpides N.C."/>
        </authorList>
    </citation>
    <scope>NUCLEOTIDE SEQUENCE</scope>
    <source>
        <strain evidence="3">DSM 17368 / JCM 12287 / NRRL B-23963</strain>
    </source>
</reference>
<dbReference type="Proteomes" id="UP000005631">
    <property type="component" value="Chromosome"/>
</dbReference>
<dbReference type="KEGG" id="oho:Oweho_1633"/>
<sequence length="211" mass="24603">MRNITLTFSFLLGLSAFGQANLNEFTKALFSQRCFNCIHSIEAETPDMKMEPLLGEVLITDDSLIYFFEDHGVIIESMTSNKMSIVVNHTIGFVEYRQFQDDEFYFWAPPNFIMMIRYATEHGDTIWQSDINEVTVGFSENDKHISKMIFQYNESLGIEVYEDYVKGSTYRFLLKPGECENLNFPSIQFLESDSLVLPEEISHYSYRINKH</sequence>
<dbReference type="AlphaFoldDB" id="G8QZY1"/>
<organism evidence="2 3">
    <name type="scientific">Owenweeksia hongkongensis (strain DSM 17368 / CIP 108786 / JCM 12287 / NRRL B-23963 / UST20020801)</name>
    <dbReference type="NCBI Taxonomy" id="926562"/>
    <lineage>
        <taxon>Bacteria</taxon>
        <taxon>Pseudomonadati</taxon>
        <taxon>Bacteroidota</taxon>
        <taxon>Flavobacteriia</taxon>
        <taxon>Flavobacteriales</taxon>
        <taxon>Owenweeksiaceae</taxon>
        <taxon>Owenweeksia</taxon>
    </lineage>
</organism>
<name>G8QZY1_OWEHD</name>